<sequence length="90" mass="9734">MRGTARIGVAAVAFVMAALALPASAQVAQRPSNGGVAQRPSDSQIFGNQWSKPSNWQQAPMPYRSPSDRRPDRPCRLGERPDAISLSNCR</sequence>
<dbReference type="AlphaFoldDB" id="A0A5M6HQN5"/>
<dbReference type="Proteomes" id="UP000323886">
    <property type="component" value="Unassembled WGS sequence"/>
</dbReference>
<feature type="compositionally biased region" description="Basic and acidic residues" evidence="1">
    <location>
        <begin position="66"/>
        <end position="82"/>
    </location>
</feature>
<keyword evidence="4" id="KW-1185">Reference proteome</keyword>
<feature type="compositionally biased region" description="Polar residues" evidence="1">
    <location>
        <begin position="40"/>
        <end position="58"/>
    </location>
</feature>
<proteinExistence type="predicted"/>
<name>A0A5M6HQN5_9HYPH</name>
<feature type="region of interest" description="Disordered" evidence="1">
    <location>
        <begin position="29"/>
        <end position="90"/>
    </location>
</feature>
<evidence type="ECO:0000313" key="4">
    <source>
        <dbReference type="Proteomes" id="UP000323886"/>
    </source>
</evidence>
<feature type="signal peptide" evidence="2">
    <location>
        <begin position="1"/>
        <end position="25"/>
    </location>
</feature>
<gene>
    <name evidence="3" type="ORF">F1193_13785</name>
</gene>
<evidence type="ECO:0000256" key="2">
    <source>
        <dbReference type="SAM" id="SignalP"/>
    </source>
</evidence>
<feature type="chain" id="PRO_5024409702" evidence="2">
    <location>
        <begin position="26"/>
        <end position="90"/>
    </location>
</feature>
<keyword evidence="2" id="KW-0732">Signal</keyword>
<protein>
    <submittedName>
        <fullName evidence="3">Uncharacterized protein</fullName>
    </submittedName>
</protein>
<comment type="caution">
    <text evidence="3">The sequence shown here is derived from an EMBL/GenBank/DDBJ whole genome shotgun (WGS) entry which is preliminary data.</text>
</comment>
<evidence type="ECO:0000313" key="3">
    <source>
        <dbReference type="EMBL" id="KAA5598184.1"/>
    </source>
</evidence>
<reference evidence="3 4" key="1">
    <citation type="submission" date="2019-09" db="EMBL/GenBank/DDBJ databases">
        <title>Draft Whole-Genome sequence of Blastochloris sulfoviridis DSM 729.</title>
        <authorList>
            <person name="Meyer T.E."/>
            <person name="Kyndt J.A."/>
        </authorList>
    </citation>
    <scope>NUCLEOTIDE SEQUENCE [LARGE SCALE GENOMIC DNA]</scope>
    <source>
        <strain evidence="3 4">DSM 729</strain>
    </source>
</reference>
<evidence type="ECO:0000256" key="1">
    <source>
        <dbReference type="SAM" id="MobiDB-lite"/>
    </source>
</evidence>
<organism evidence="3 4">
    <name type="scientific">Blastochloris sulfoviridis</name>
    <dbReference type="NCBI Taxonomy" id="50712"/>
    <lineage>
        <taxon>Bacteria</taxon>
        <taxon>Pseudomonadati</taxon>
        <taxon>Pseudomonadota</taxon>
        <taxon>Alphaproteobacteria</taxon>
        <taxon>Hyphomicrobiales</taxon>
        <taxon>Blastochloridaceae</taxon>
        <taxon>Blastochloris</taxon>
    </lineage>
</organism>
<accession>A0A5M6HQN5</accession>
<dbReference type="OrthoDB" id="9949275at2"/>
<dbReference type="EMBL" id="VWPL01000030">
    <property type="protein sequence ID" value="KAA5598184.1"/>
    <property type="molecule type" value="Genomic_DNA"/>
</dbReference>